<gene>
    <name evidence="1" type="ORF">DSAG12_02897</name>
</gene>
<dbReference type="GeneID" id="41330875"/>
<accession>A0A5B9DDJ2</accession>
<proteinExistence type="predicted"/>
<evidence type="ECO:0000313" key="1">
    <source>
        <dbReference type="EMBL" id="QEE17065.1"/>
    </source>
</evidence>
<reference evidence="1 2" key="1">
    <citation type="journal article" date="2020" name="Nature">
        <title>Isolation of an archaeon at the prokaryote-eukaryote interface.</title>
        <authorList>
            <person name="Imachi H."/>
            <person name="Nobu M.K."/>
            <person name="Nakahara N."/>
            <person name="Morono Y."/>
            <person name="Ogawara M."/>
            <person name="Takaki Y."/>
            <person name="Takano Y."/>
            <person name="Uematsu K."/>
            <person name="Ikuta T."/>
            <person name="Ito M."/>
            <person name="Matsui Y."/>
            <person name="Miyazaki M."/>
            <person name="Murata K."/>
            <person name="Saito Y."/>
            <person name="Sakai S."/>
            <person name="Song C."/>
            <person name="Tasumi E."/>
            <person name="Yamanaka Y."/>
            <person name="Yamaguchi T."/>
            <person name="Kamagata Y."/>
            <person name="Tamaki H."/>
            <person name="Takai K."/>
        </authorList>
    </citation>
    <scope>NUCLEOTIDE SEQUENCE [LARGE SCALE GENOMIC DNA]</scope>
    <source>
        <strain evidence="1 2">MK-D1</strain>
    </source>
</reference>
<dbReference type="RefSeq" id="WP_147663984.1">
    <property type="nucleotide sequence ID" value="NZ_CP042905.2"/>
</dbReference>
<organism evidence="1 2">
    <name type="scientific">Promethearchaeum syntrophicum</name>
    <dbReference type="NCBI Taxonomy" id="2594042"/>
    <lineage>
        <taxon>Archaea</taxon>
        <taxon>Promethearchaeati</taxon>
        <taxon>Promethearchaeota</taxon>
        <taxon>Promethearchaeia</taxon>
        <taxon>Promethearchaeales</taxon>
        <taxon>Promethearchaeaceae</taxon>
        <taxon>Promethearchaeum</taxon>
    </lineage>
</organism>
<name>A0A5B9DDJ2_9ARCH</name>
<dbReference type="Proteomes" id="UP000321408">
    <property type="component" value="Chromosome"/>
</dbReference>
<dbReference type="KEGG" id="psyt:DSAG12_02897"/>
<evidence type="ECO:0000313" key="2">
    <source>
        <dbReference type="Proteomes" id="UP000321408"/>
    </source>
</evidence>
<protein>
    <submittedName>
        <fullName evidence="1">Uncharacterized protein</fullName>
    </submittedName>
</protein>
<dbReference type="AlphaFoldDB" id="A0A5B9DDJ2"/>
<dbReference type="EMBL" id="CP042905">
    <property type="protein sequence ID" value="QEE17065.1"/>
    <property type="molecule type" value="Genomic_DNA"/>
</dbReference>
<sequence>MPIGICLWEWDTRSGAEILGTWPRDVKLENKTLMQLYSQHLYSAKADIVSMYVGSLNVLSIWTGSIHNYFLTILLHQDEDPENYSDIISDSMYYLVPYIQKDIYKTLLPSIFQRFKEYPDTNLEQRRAILYSNELNRSILNLLQEEGVYYKDELKIWLEDSLKKKAFNYEMAIERLIHNDLIKVSSVKGVEGTYVFLINDIALLRAPPLDLIRNFQIKGDLNLNDDILSKIRKFFQFYKPSERDNLQILKFMGDTNYYKILNFLRKTNANESTLKKLTIHGVDNVFSLINDLENLDIVDHVKNKNEDTIYFLKSDIIIDKMTPKFMMRRLYDMNYEGKKNPKLIQSYIKILKESFYENQIKKGKFKKIDEGIVLEDVSS</sequence>
<keyword evidence="2" id="KW-1185">Reference proteome</keyword>
<reference evidence="1 2" key="2">
    <citation type="journal article" date="2024" name="Int. J. Syst. Evol. Microbiol.">
        <title>Promethearchaeum syntrophicum gen. nov., sp. nov., an anaerobic, obligately syntrophic archaeon, the first isolate of the lineage 'Asgard' archaea, and proposal of the new archaeal phylum Promethearchaeota phyl. nov. and kingdom Promethearchaeati regn. nov.</title>
        <authorList>
            <person name="Imachi H."/>
            <person name="Nobu M.K."/>
            <person name="Kato S."/>
            <person name="Takaki Y."/>
            <person name="Miyazaki M."/>
            <person name="Miyata M."/>
            <person name="Ogawara M."/>
            <person name="Saito Y."/>
            <person name="Sakai S."/>
            <person name="Tahara Y.O."/>
            <person name="Takano Y."/>
            <person name="Tasumi E."/>
            <person name="Uematsu K."/>
            <person name="Yoshimura T."/>
            <person name="Itoh T."/>
            <person name="Ohkuma M."/>
            <person name="Takai K."/>
        </authorList>
    </citation>
    <scope>NUCLEOTIDE SEQUENCE [LARGE SCALE GENOMIC DNA]</scope>
    <source>
        <strain evidence="1 2">MK-D1</strain>
    </source>
</reference>